<comment type="similarity">
    <text evidence="1 8">Belongs to the phosphoenolpyruvate carboxykinase [GTP] family.</text>
</comment>
<dbReference type="EMBL" id="CP003531">
    <property type="protein sequence ID" value="AFK51503.1"/>
    <property type="molecule type" value="Genomic_DNA"/>
</dbReference>
<dbReference type="STRING" id="1184251.TCELL_1080"/>
<feature type="binding site" evidence="8">
    <location>
        <begin position="281"/>
        <end position="286"/>
    </location>
    <ligand>
        <name>GTP</name>
        <dbReference type="ChEBI" id="CHEBI:37565"/>
    </ligand>
</feature>
<keyword evidence="3 8" id="KW-0547">Nucleotide-binding</keyword>
<feature type="binding site" evidence="8">
    <location>
        <position position="96"/>
    </location>
    <ligand>
        <name>substrate</name>
    </ligand>
</feature>
<feature type="active site" evidence="8">
    <location>
        <position position="282"/>
    </location>
</feature>
<feature type="domain" description="Phosphoenolpyruvate carboxykinase GTP-utilising N-terminal" evidence="10">
    <location>
        <begin position="40"/>
        <end position="249"/>
    </location>
</feature>
<gene>
    <name evidence="8" type="primary">pckG</name>
    <name evidence="11" type="ordered locus">TCELL_1080</name>
</gene>
<dbReference type="GO" id="GO:0016301">
    <property type="term" value="F:kinase activity"/>
    <property type="evidence" value="ECO:0007669"/>
    <property type="project" value="UniProtKB-KW"/>
</dbReference>
<dbReference type="FunCoup" id="I3TFG5">
    <property type="interactions" value="31"/>
</dbReference>
<dbReference type="GO" id="GO:0006094">
    <property type="term" value="P:gluconeogenesis"/>
    <property type="evidence" value="ECO:0007669"/>
    <property type="project" value="UniProtKB-UniRule"/>
</dbReference>
<comment type="caution">
    <text evidence="8">Lacks conserved residue(s) required for the propagation of feature annotation.</text>
</comment>
<keyword evidence="2 8" id="KW-0479">Metal-binding</keyword>
<keyword evidence="7 8" id="KW-0456">Lyase</keyword>
<evidence type="ECO:0000256" key="7">
    <source>
        <dbReference type="ARBA" id="ARBA00023239"/>
    </source>
</evidence>
<evidence type="ECO:0000313" key="11">
    <source>
        <dbReference type="EMBL" id="AFK51503.1"/>
    </source>
</evidence>
<dbReference type="HOGENOM" id="CLU_028872_1_1_2"/>
<evidence type="ECO:0000256" key="8">
    <source>
        <dbReference type="HAMAP-Rule" id="MF_00452"/>
    </source>
</evidence>
<feature type="domain" description="Phosphoenolpyruvate carboxykinase C-terminal P-loop" evidence="9">
    <location>
        <begin position="254"/>
        <end position="611"/>
    </location>
</feature>
<dbReference type="GO" id="GO:0046327">
    <property type="term" value="P:glycerol biosynthetic process from pyruvate"/>
    <property type="evidence" value="ECO:0007669"/>
    <property type="project" value="TreeGrafter"/>
</dbReference>
<comment type="subcellular location">
    <subcellularLocation>
        <location evidence="8">Cytoplasm</location>
    </subcellularLocation>
</comment>
<dbReference type="OrthoDB" id="55875at2157"/>
<comment type="catalytic activity">
    <reaction evidence="8">
        <text>oxaloacetate + GTP = phosphoenolpyruvate + GDP + CO2</text>
        <dbReference type="Rhea" id="RHEA:10388"/>
        <dbReference type="ChEBI" id="CHEBI:16452"/>
        <dbReference type="ChEBI" id="CHEBI:16526"/>
        <dbReference type="ChEBI" id="CHEBI:37565"/>
        <dbReference type="ChEBI" id="CHEBI:58189"/>
        <dbReference type="ChEBI" id="CHEBI:58702"/>
        <dbReference type="EC" id="4.1.1.32"/>
    </reaction>
</comment>
<dbReference type="Gene3D" id="2.170.8.10">
    <property type="entry name" value="Phosphoenolpyruvate Carboxykinase, domain 2"/>
    <property type="match status" value="1"/>
</dbReference>
<evidence type="ECO:0000256" key="4">
    <source>
        <dbReference type="ARBA" id="ARBA00022793"/>
    </source>
</evidence>
<feature type="binding site" evidence="8">
    <location>
        <position position="396"/>
    </location>
    <ligand>
        <name>GTP</name>
        <dbReference type="ChEBI" id="CHEBI:37565"/>
    </ligand>
</feature>
<evidence type="ECO:0000259" key="10">
    <source>
        <dbReference type="Pfam" id="PF17297"/>
    </source>
</evidence>
<dbReference type="GO" id="GO:0005525">
    <property type="term" value="F:GTP binding"/>
    <property type="evidence" value="ECO:0007669"/>
    <property type="project" value="UniProtKB-UniRule"/>
</dbReference>
<dbReference type="AlphaFoldDB" id="I3TFG5"/>
<keyword evidence="11" id="KW-0418">Kinase</keyword>
<dbReference type="GO" id="GO:0030145">
    <property type="term" value="F:manganese ion binding"/>
    <property type="evidence" value="ECO:0007669"/>
    <property type="project" value="UniProtKB-UniRule"/>
</dbReference>
<comment type="function">
    <text evidence="8">Catalyzes the conversion of oxaloacetate (OAA) to phosphoenolpyruvate (PEP), the rate-limiting step in the metabolic pathway that produces glucose from lactate and other precursors derived from the citric acid cycle.</text>
</comment>
<dbReference type="KEGG" id="thg:TCELL_1080"/>
<evidence type="ECO:0000256" key="5">
    <source>
        <dbReference type="ARBA" id="ARBA00023134"/>
    </source>
</evidence>
<feature type="binding site" evidence="8">
    <location>
        <position position="298"/>
    </location>
    <ligand>
        <name>Mn(2+)</name>
        <dbReference type="ChEBI" id="CHEBI:29035"/>
    </ligand>
</feature>
<name>I3TFG5_THEC1</name>
<feature type="binding site" evidence="8">
    <location>
        <position position="258"/>
    </location>
    <ligand>
        <name>Mn(2+)</name>
        <dbReference type="ChEBI" id="CHEBI:29035"/>
    </ligand>
</feature>
<dbReference type="EC" id="4.1.1.32" evidence="8"/>
<feature type="binding site" evidence="8">
    <location>
        <position position="239"/>
    </location>
    <ligand>
        <name>Mn(2+)</name>
        <dbReference type="ChEBI" id="CHEBI:29035"/>
    </ligand>
</feature>
<comment type="cofactor">
    <cofactor evidence="8">
        <name>Mn(2+)</name>
        <dbReference type="ChEBI" id="CHEBI:29035"/>
    </cofactor>
    <text evidence="8">Binds 1 Mn(2+) ion per subunit.</text>
</comment>
<dbReference type="UniPathway" id="UPA00138"/>
<evidence type="ECO:0000256" key="1">
    <source>
        <dbReference type="ARBA" id="ARBA00005796"/>
    </source>
</evidence>
<evidence type="ECO:0000313" key="12">
    <source>
        <dbReference type="Proteomes" id="UP000005270"/>
    </source>
</evidence>
<dbReference type="Gene3D" id="3.90.228.20">
    <property type="match status" value="1"/>
</dbReference>
<dbReference type="GO" id="GO:0006107">
    <property type="term" value="P:oxaloacetate metabolic process"/>
    <property type="evidence" value="ECO:0007669"/>
    <property type="project" value="TreeGrafter"/>
</dbReference>
<dbReference type="GeneID" id="13013399"/>
<evidence type="ECO:0000256" key="6">
    <source>
        <dbReference type="ARBA" id="ARBA00023211"/>
    </source>
</evidence>
<keyword evidence="8" id="KW-0963">Cytoplasm</keyword>
<dbReference type="Pfam" id="PF17297">
    <property type="entry name" value="PEPCK_N"/>
    <property type="match status" value="1"/>
</dbReference>
<dbReference type="InterPro" id="IPR008209">
    <property type="entry name" value="PEP_carboxykinase_GTP"/>
</dbReference>
<dbReference type="Proteomes" id="UP000005270">
    <property type="component" value="Chromosome"/>
</dbReference>
<feature type="binding site" evidence="8">
    <location>
        <begin position="394"/>
        <end position="396"/>
    </location>
    <ligand>
        <name>substrate</name>
    </ligand>
</feature>
<dbReference type="InterPro" id="IPR035078">
    <property type="entry name" value="PEP_carboxykinase_GTP_N"/>
</dbReference>
<sequence length="633" mass="72370">MPTALPRGVSERVVEVLRRYADREHLERLLAIPDPRLHSWVADVAETADPERIYVNTGSPEDLEFIKRRALENREELPTKYKNKTVHFDGLYDLARDRENTRILVPPGHSIAMVNTLERERGLAEIRELFKGVMRGNTMYIGFYCFGPRDSPFSLYGVQITDSAYVAHSENILYRVCYSVFVERGGRLKYMRFLHATGERNELGWSKNVEKRRIYIDLDDHIVYSVNTQYAGNTVGLKKLSLRLCVNQGKKEGFLCEHMFIVGVKGPGGRVTYVTGAYPAGCGKTSTALVADTLVSDDLAIIHAYNGEARAINPEVGSFGIIDGINPVDDPEIYRILLDPETEVIFSNVLLTEDGDVWWRGRPEPPRSGLNYAGPWRPGLRDDKGREVLPSHPNARFTTYLKYLKNLDPRIEDPLGVPVEAMIFGGRDSDTNFPVEEAFDWVHGNVTKAAALESERTAAVLGQVGVKEFNPYAILDFLSVSPGEFLRLHLDFAGRLTRLPKIYSVNYFLRDKEGRFLNEKTDKVVWLKWIELRVHGDVEALESPTGLIPVYEDLAKLFRDVLGKEYTEQAYREQFKVRVAKQIERVNRVVEVYKKIPDTPPVFFDVMREQLRRLEEARLRYGDYIDPFQLDKK</sequence>
<dbReference type="PIRSF" id="PIRSF001348">
    <property type="entry name" value="PEP_carboxykinase_GTP"/>
    <property type="match status" value="1"/>
</dbReference>
<dbReference type="SUPFAM" id="SSF53795">
    <property type="entry name" value="PEP carboxykinase-like"/>
    <property type="match status" value="1"/>
</dbReference>
<dbReference type="Gene3D" id="3.40.449.10">
    <property type="entry name" value="Phosphoenolpyruvate Carboxykinase, domain 1"/>
    <property type="match status" value="1"/>
</dbReference>
<reference evidence="11 12" key="1">
    <citation type="journal article" date="2012" name="J. Bacteriol.">
        <title>Complete genome sequence of the hyperthermophilic cellulolytic Crenarchaeon 'Thermogladius cellulolyticus' 1633.</title>
        <authorList>
            <person name="Mardanov A.V."/>
            <person name="Kochetkova T.V."/>
            <person name="Beletsky A.V."/>
            <person name="Bonch-Osmolovskaya E.A."/>
            <person name="Ravin N.V."/>
            <person name="Skryabin K.G."/>
        </authorList>
    </citation>
    <scope>NUCLEOTIDE SEQUENCE [LARGE SCALE GENOMIC DNA]</scope>
    <source>
        <strain evidence="12">DSM 22663 / VKM B-2946 / 1633</strain>
    </source>
</reference>
<dbReference type="HAMAP" id="MF_00452">
    <property type="entry name" value="PEPCK_GTP"/>
    <property type="match status" value="1"/>
</dbReference>
<keyword evidence="11" id="KW-0808">Transferase</keyword>
<dbReference type="RefSeq" id="WP_014737753.1">
    <property type="nucleotide sequence ID" value="NC_017954.1"/>
</dbReference>
<dbReference type="GO" id="GO:0033993">
    <property type="term" value="P:response to lipid"/>
    <property type="evidence" value="ECO:0007669"/>
    <property type="project" value="TreeGrafter"/>
</dbReference>
<dbReference type="InterPro" id="IPR035077">
    <property type="entry name" value="PEP_carboxykinase_GTP_C"/>
</dbReference>
<evidence type="ECO:0000259" key="9">
    <source>
        <dbReference type="Pfam" id="PF00821"/>
    </source>
</evidence>
<dbReference type="GO" id="GO:0004613">
    <property type="term" value="F:phosphoenolpyruvate carboxykinase (GTP) activity"/>
    <property type="evidence" value="ECO:0007669"/>
    <property type="project" value="UniProtKB-UniRule"/>
</dbReference>
<dbReference type="PANTHER" id="PTHR11561:SF0">
    <property type="entry name" value="PHOSPHOENOLPYRUVATE CARBOXYKINASE [GTP]-RELATED"/>
    <property type="match status" value="1"/>
</dbReference>
<accession>I3TFG5</accession>
<dbReference type="InterPro" id="IPR008210">
    <property type="entry name" value="PEP_carboxykinase_N"/>
</dbReference>
<keyword evidence="12" id="KW-1185">Reference proteome</keyword>
<dbReference type="GO" id="GO:0005829">
    <property type="term" value="C:cytosol"/>
    <property type="evidence" value="ECO:0007669"/>
    <property type="project" value="TreeGrafter"/>
</dbReference>
<dbReference type="GO" id="GO:0042594">
    <property type="term" value="P:response to starvation"/>
    <property type="evidence" value="ECO:0007669"/>
    <property type="project" value="TreeGrafter"/>
</dbReference>
<dbReference type="SUPFAM" id="SSF68923">
    <property type="entry name" value="PEP carboxykinase N-terminal domain"/>
    <property type="match status" value="1"/>
</dbReference>
<dbReference type="eggNOG" id="arCOG05865">
    <property type="taxonomic scope" value="Archaea"/>
</dbReference>
<dbReference type="PANTHER" id="PTHR11561">
    <property type="entry name" value="PHOSPHOENOLPYRUVATE CARBOXYKINASE"/>
    <property type="match status" value="1"/>
</dbReference>
<organism evidence="11 12">
    <name type="scientific">Thermogladius calderae (strain DSM 22663 / VKM B-2946 / 1633)</name>
    <dbReference type="NCBI Taxonomy" id="1184251"/>
    <lineage>
        <taxon>Archaea</taxon>
        <taxon>Thermoproteota</taxon>
        <taxon>Thermoprotei</taxon>
        <taxon>Desulfurococcales</taxon>
        <taxon>Desulfurococcaceae</taxon>
        <taxon>Thermogladius</taxon>
    </lineage>
</organism>
<protein>
    <recommendedName>
        <fullName evidence="8">Phosphoenolpyruvate carboxykinase [GTP]</fullName>
        <shortName evidence="8">PEP carboxykinase</shortName>
        <shortName evidence="8">PEPCK</shortName>
        <ecNumber evidence="8">4.1.1.32</ecNumber>
    </recommendedName>
    <alternativeName>
        <fullName evidence="8">GTP-dependent phosphoenolpyruvate carboxykinase</fullName>
        <shortName evidence="8">GTP-PEPCK</shortName>
    </alternativeName>
</protein>
<comment type="pathway">
    <text evidence="8">Carbohydrate biosynthesis; gluconeogenesis.</text>
</comment>
<keyword evidence="8" id="KW-0312">Gluconeogenesis</keyword>
<evidence type="ECO:0000256" key="2">
    <source>
        <dbReference type="ARBA" id="ARBA00022723"/>
    </source>
</evidence>
<dbReference type="GO" id="GO:0071333">
    <property type="term" value="P:cellular response to glucose stimulus"/>
    <property type="evidence" value="ECO:0007669"/>
    <property type="project" value="TreeGrafter"/>
</dbReference>
<dbReference type="InterPro" id="IPR013035">
    <property type="entry name" value="PEP_carboxykinase_C"/>
</dbReference>
<feature type="binding site" evidence="8">
    <location>
        <position position="427"/>
    </location>
    <ligand>
        <name>GTP</name>
        <dbReference type="ChEBI" id="CHEBI:37565"/>
    </ligand>
</feature>
<dbReference type="GO" id="GO:0019543">
    <property type="term" value="P:propionate catabolic process"/>
    <property type="evidence" value="ECO:0007669"/>
    <property type="project" value="TreeGrafter"/>
</dbReference>
<dbReference type="InParanoid" id="I3TFG5"/>
<keyword evidence="6 8" id="KW-0464">Manganese</keyword>
<keyword evidence="4 8" id="KW-0210">Decarboxylase</keyword>
<evidence type="ECO:0000256" key="3">
    <source>
        <dbReference type="ARBA" id="ARBA00022741"/>
    </source>
</evidence>
<feature type="binding site" evidence="8">
    <location>
        <begin position="230"/>
        <end position="232"/>
    </location>
    <ligand>
        <name>substrate</name>
    </ligand>
</feature>
<dbReference type="Pfam" id="PF00821">
    <property type="entry name" value="PEPCK_GTP"/>
    <property type="match status" value="1"/>
</dbReference>
<keyword evidence="11" id="KW-0670">Pyruvate</keyword>
<proteinExistence type="inferred from homology"/>
<dbReference type="NCBIfam" id="NF003253">
    <property type="entry name" value="PRK04210.1"/>
    <property type="match status" value="1"/>
</dbReference>
<keyword evidence="5 8" id="KW-0342">GTP-binding</keyword>